<keyword evidence="4 5" id="KW-0539">Nucleus</keyword>
<evidence type="ECO:0000313" key="8">
    <source>
        <dbReference type="Proteomes" id="UP000261600"/>
    </source>
</evidence>
<reference evidence="7" key="1">
    <citation type="submission" date="2025-08" db="UniProtKB">
        <authorList>
            <consortium name="Ensembl"/>
        </authorList>
    </citation>
    <scope>IDENTIFICATION</scope>
</reference>
<dbReference type="SUPFAM" id="SSF49417">
    <property type="entry name" value="p53-like transcription factors"/>
    <property type="match status" value="1"/>
</dbReference>
<feature type="domain" description="T-box" evidence="6">
    <location>
        <begin position="89"/>
        <end position="112"/>
    </location>
</feature>
<dbReference type="AlphaFoldDB" id="A0A3Q3IHB8"/>
<sequence length="127" mass="13983">MTDPLDTAAAMAYHPKAHRLGAVSLSAFLAQPSFSPALTFPDVASLSEPLSEDAVSDAELHAALRRQRHPTLKSLQLDEGLFGEPKVALESNCLWKEFHRMGTEIVVTKSGRCCEWKAWMIEQSISC</sequence>
<protein>
    <recommendedName>
        <fullName evidence="6">T-box domain-containing protein</fullName>
    </recommendedName>
</protein>
<organism evidence="7 8">
    <name type="scientific">Monopterus albus</name>
    <name type="common">Swamp eel</name>
    <dbReference type="NCBI Taxonomy" id="43700"/>
    <lineage>
        <taxon>Eukaryota</taxon>
        <taxon>Metazoa</taxon>
        <taxon>Chordata</taxon>
        <taxon>Craniata</taxon>
        <taxon>Vertebrata</taxon>
        <taxon>Euteleostomi</taxon>
        <taxon>Actinopterygii</taxon>
        <taxon>Neopterygii</taxon>
        <taxon>Teleostei</taxon>
        <taxon>Neoteleostei</taxon>
        <taxon>Acanthomorphata</taxon>
        <taxon>Anabantaria</taxon>
        <taxon>Synbranchiformes</taxon>
        <taxon>Synbranchidae</taxon>
        <taxon>Monopterus</taxon>
    </lineage>
</organism>
<dbReference type="Gene3D" id="2.60.40.820">
    <property type="entry name" value="Transcription factor, T-box"/>
    <property type="match status" value="1"/>
</dbReference>
<name>A0A3Q3IHB8_MONAL</name>
<keyword evidence="8" id="KW-1185">Reference proteome</keyword>
<keyword evidence="3" id="KW-0804">Transcription</keyword>
<evidence type="ECO:0000313" key="7">
    <source>
        <dbReference type="Ensembl" id="ENSMALP00000003892.1"/>
    </source>
</evidence>
<evidence type="ECO:0000256" key="2">
    <source>
        <dbReference type="ARBA" id="ARBA00023125"/>
    </source>
</evidence>
<accession>A0A3Q3IHB8</accession>
<dbReference type="GO" id="GO:0003700">
    <property type="term" value="F:DNA-binding transcription factor activity"/>
    <property type="evidence" value="ECO:0007669"/>
    <property type="project" value="InterPro"/>
</dbReference>
<evidence type="ECO:0000259" key="6">
    <source>
        <dbReference type="PROSITE" id="PS50252"/>
    </source>
</evidence>
<evidence type="ECO:0000256" key="3">
    <source>
        <dbReference type="ARBA" id="ARBA00023163"/>
    </source>
</evidence>
<dbReference type="Ensembl" id="ENSMALT00000003991.1">
    <property type="protein sequence ID" value="ENSMALP00000003892.1"/>
    <property type="gene ID" value="ENSMALG00000002862.1"/>
</dbReference>
<keyword evidence="2 5" id="KW-0238">DNA-binding</keyword>
<comment type="subcellular location">
    <subcellularLocation>
        <location evidence="5">Nucleus</location>
    </subcellularLocation>
</comment>
<proteinExistence type="predicted"/>
<evidence type="ECO:0000256" key="5">
    <source>
        <dbReference type="PROSITE-ProRule" id="PRU00201"/>
    </source>
</evidence>
<dbReference type="GO" id="GO:0003677">
    <property type="term" value="F:DNA binding"/>
    <property type="evidence" value="ECO:0007669"/>
    <property type="project" value="UniProtKB-UniRule"/>
</dbReference>
<dbReference type="STRING" id="43700.ENSMALP00000003892"/>
<dbReference type="GO" id="GO:0045893">
    <property type="term" value="P:positive regulation of DNA-templated transcription"/>
    <property type="evidence" value="ECO:0007669"/>
    <property type="project" value="InterPro"/>
</dbReference>
<dbReference type="InterPro" id="IPR008967">
    <property type="entry name" value="p53-like_TF_DNA-bd_sf"/>
</dbReference>
<dbReference type="GO" id="GO:0005634">
    <property type="term" value="C:nucleus"/>
    <property type="evidence" value="ECO:0007669"/>
    <property type="project" value="UniProtKB-SubCell"/>
</dbReference>
<reference evidence="7" key="2">
    <citation type="submission" date="2025-09" db="UniProtKB">
        <authorList>
            <consortium name="Ensembl"/>
        </authorList>
    </citation>
    <scope>IDENTIFICATION</scope>
</reference>
<dbReference type="PROSITE" id="PS50252">
    <property type="entry name" value="TBOX_3"/>
    <property type="match status" value="1"/>
</dbReference>
<dbReference type="InterPro" id="IPR046360">
    <property type="entry name" value="T-box_DNA-bd"/>
</dbReference>
<evidence type="ECO:0000256" key="1">
    <source>
        <dbReference type="ARBA" id="ARBA00023015"/>
    </source>
</evidence>
<comment type="caution">
    <text evidence="5">Lacks conserved residue(s) required for the propagation of feature annotation.</text>
</comment>
<evidence type="ECO:0000256" key="4">
    <source>
        <dbReference type="ARBA" id="ARBA00023242"/>
    </source>
</evidence>
<keyword evidence="1" id="KW-0805">Transcription regulation</keyword>
<dbReference type="InterPro" id="IPR036960">
    <property type="entry name" value="T-box_sf"/>
</dbReference>
<dbReference type="Proteomes" id="UP000261600">
    <property type="component" value="Unplaced"/>
</dbReference>